<dbReference type="InterPro" id="IPR032108">
    <property type="entry name" value="CLIP1_ZNF"/>
</dbReference>
<dbReference type="PROSITE" id="PS00845">
    <property type="entry name" value="CAP_GLY_1"/>
    <property type="match status" value="1"/>
</dbReference>
<dbReference type="Proteomes" id="UP000252139">
    <property type="component" value="Unassembled WGS sequence"/>
</dbReference>
<evidence type="ECO:0000256" key="4">
    <source>
        <dbReference type="ARBA" id="ARBA00022737"/>
    </source>
</evidence>
<dbReference type="PANTHER" id="PTHR18916">
    <property type="entry name" value="DYNACTIN 1-RELATED MICROTUBULE-BINDING"/>
    <property type="match status" value="1"/>
</dbReference>
<evidence type="ECO:0000256" key="8">
    <source>
        <dbReference type="SAM" id="MobiDB-lite"/>
    </source>
</evidence>
<evidence type="ECO:0000256" key="1">
    <source>
        <dbReference type="ARBA" id="ARBA00004245"/>
    </source>
</evidence>
<organism evidence="10 11">
    <name type="scientific">Rhizopus azygosporus</name>
    <name type="common">Rhizopus microsporus var. azygosporus</name>
    <dbReference type="NCBI Taxonomy" id="86630"/>
    <lineage>
        <taxon>Eukaryota</taxon>
        <taxon>Fungi</taxon>
        <taxon>Fungi incertae sedis</taxon>
        <taxon>Mucoromycota</taxon>
        <taxon>Mucoromycotina</taxon>
        <taxon>Mucoromycetes</taxon>
        <taxon>Mucorales</taxon>
        <taxon>Mucorineae</taxon>
        <taxon>Rhizopodaceae</taxon>
        <taxon>Rhizopus</taxon>
    </lineage>
</organism>
<proteinExistence type="predicted"/>
<keyword evidence="11" id="KW-1185">Reference proteome</keyword>
<dbReference type="Pfam" id="PF01302">
    <property type="entry name" value="CAP_GLY"/>
    <property type="match status" value="1"/>
</dbReference>
<dbReference type="SMART" id="SM01052">
    <property type="entry name" value="CAP_GLY"/>
    <property type="match status" value="1"/>
</dbReference>
<protein>
    <recommendedName>
        <fullName evidence="9">CAP-Gly domain-containing protein</fullName>
    </recommendedName>
</protein>
<keyword evidence="6" id="KW-0206">Cytoskeleton</keyword>
<feature type="region of interest" description="Disordered" evidence="8">
    <location>
        <begin position="167"/>
        <end position="228"/>
    </location>
</feature>
<dbReference type="OrthoDB" id="2130750at2759"/>
<dbReference type="PROSITE" id="PS50245">
    <property type="entry name" value="CAP_GLY_2"/>
    <property type="match status" value="1"/>
</dbReference>
<comment type="caution">
    <text evidence="10">The sequence shown here is derived from an EMBL/GenBank/DDBJ whole genome shotgun (WGS) entry which is preliminary data.</text>
</comment>
<keyword evidence="3" id="KW-0493">Microtubule</keyword>
<feature type="region of interest" description="Disordered" evidence="8">
    <location>
        <begin position="1"/>
        <end position="63"/>
    </location>
</feature>
<evidence type="ECO:0000256" key="7">
    <source>
        <dbReference type="SAM" id="Coils"/>
    </source>
</evidence>
<reference evidence="10 11" key="1">
    <citation type="journal article" date="2018" name="G3 (Bethesda)">
        <title>Phylogenetic and Phylogenomic Definition of Rhizopus Species.</title>
        <authorList>
            <person name="Gryganskyi A.P."/>
            <person name="Golan J."/>
            <person name="Dolatabadi S."/>
            <person name="Mondo S."/>
            <person name="Robb S."/>
            <person name="Idnurm A."/>
            <person name="Muszewska A."/>
            <person name="Steczkiewicz K."/>
            <person name="Masonjones S."/>
            <person name="Liao H.L."/>
            <person name="Gajdeczka M.T."/>
            <person name="Anike F."/>
            <person name="Vuek A."/>
            <person name="Anishchenko I.M."/>
            <person name="Voigt K."/>
            <person name="de Hoog G.S."/>
            <person name="Smith M.E."/>
            <person name="Heitman J."/>
            <person name="Vilgalys R."/>
            <person name="Stajich J.E."/>
        </authorList>
    </citation>
    <scope>NUCLEOTIDE SEQUENCE [LARGE SCALE GENOMIC DNA]</scope>
    <source>
        <strain evidence="10 11">CBS 357.93</strain>
    </source>
</reference>
<dbReference type="AlphaFoldDB" id="A0A367J625"/>
<feature type="compositionally biased region" description="Polar residues" evidence="8">
    <location>
        <begin position="1"/>
        <end position="10"/>
    </location>
</feature>
<feature type="coiled-coil region" evidence="7">
    <location>
        <begin position="321"/>
        <end position="411"/>
    </location>
</feature>
<evidence type="ECO:0000313" key="10">
    <source>
        <dbReference type="EMBL" id="RCH85360.1"/>
    </source>
</evidence>
<dbReference type="Gene3D" id="2.30.30.190">
    <property type="entry name" value="CAP Gly-rich-like domain"/>
    <property type="match status" value="1"/>
</dbReference>
<feature type="compositionally biased region" description="Polar residues" evidence="8">
    <location>
        <begin position="186"/>
        <end position="210"/>
    </location>
</feature>
<evidence type="ECO:0000256" key="2">
    <source>
        <dbReference type="ARBA" id="ARBA00022490"/>
    </source>
</evidence>
<dbReference type="InterPro" id="IPR036859">
    <property type="entry name" value="CAP-Gly_dom_sf"/>
</dbReference>
<keyword evidence="5 7" id="KW-0175">Coiled coil</keyword>
<feature type="domain" description="CAP-Gly" evidence="9">
    <location>
        <begin position="89"/>
        <end position="132"/>
    </location>
</feature>
<evidence type="ECO:0000259" key="9">
    <source>
        <dbReference type="PROSITE" id="PS50245"/>
    </source>
</evidence>
<dbReference type="SUPFAM" id="SSF74924">
    <property type="entry name" value="Cap-Gly domain"/>
    <property type="match status" value="1"/>
</dbReference>
<feature type="coiled-coil region" evidence="7">
    <location>
        <begin position="900"/>
        <end position="991"/>
    </location>
</feature>
<evidence type="ECO:0000313" key="11">
    <source>
        <dbReference type="Proteomes" id="UP000252139"/>
    </source>
</evidence>
<dbReference type="GO" id="GO:0005874">
    <property type="term" value="C:microtubule"/>
    <property type="evidence" value="ECO:0007669"/>
    <property type="project" value="UniProtKB-KW"/>
</dbReference>
<feature type="coiled-coil region" evidence="7">
    <location>
        <begin position="446"/>
        <end position="874"/>
    </location>
</feature>
<keyword evidence="2" id="KW-0963">Cytoplasm</keyword>
<dbReference type="STRING" id="86630.A0A367J625"/>
<dbReference type="Pfam" id="PF16641">
    <property type="entry name" value="CLIP1_ZNF"/>
    <property type="match status" value="2"/>
</dbReference>
<evidence type="ECO:0000256" key="5">
    <source>
        <dbReference type="ARBA" id="ARBA00023054"/>
    </source>
</evidence>
<keyword evidence="4" id="KW-0677">Repeat</keyword>
<dbReference type="InterPro" id="IPR000938">
    <property type="entry name" value="CAP-Gly_domain"/>
</dbReference>
<dbReference type="EMBL" id="PJQL01002118">
    <property type="protein sequence ID" value="RCH85360.1"/>
    <property type="molecule type" value="Genomic_DNA"/>
</dbReference>
<sequence>MSRLPTSGITGKTKLSRQQSVADLRKRKTIEVSPVPIPSKSSNTKARSRSFVEPRPTKPISSPVQQDLYIGQRVAVDSMGIVGTLKFLGEAEFKEGYWAGIQLDILGSGKNDGSVKGVRYFSCPPQTGLFVLASKVTPLDQDSDSVRSLSPPSTKSRTVRQIGLTTTQLQHQQQKPINARPPSLHTPVTSPISSNRQSIRSLPQVQSPTPSHYRGIPSPAVTPTNQSSLQDDYYNDAIFSPPNEEMIADTPIPATVASTSESQEQLDHLFGESIRQAPNEAVMKLHQLQLRVEVLEAENRLLKPDGSQPKTDVDKSEDEHKAMVQGLLEEHEKKQKNWEQKQQELQQAIQRLETKIMELETEQMNLMTERDKTVFEATAVRKEKSILEHKVQELESKIVEAEAATAAAQASERMLLEKTKALQQQMNTTNHYFQPGVDQNDSAERQMKLEMEMEEAHEKMNSLREAARAKDMFLGQLSEQVEHYRNAVEEKEREIRRIKADADRHVREKDRVLEELKELETKWLAHQDCTSKESFDKLKKDYNALKENYQKETHLVQEYQERVRGLNETIDELKRAGLESIELYESSVEMNRVDREALNASLADERRKVALLEAERAELHNAGREAIQTYEATIAEIKKERESLIQEQNAKREALEATIQSLKQEIEQLMNNAATEDLKDVWEKERKRLTEQVVTSTEALEKEKSAHDQLRQEAEAWKEQLKESEKLAKERARLEEQLTRLQADYDEQLAARSKYLDEVRSAVESQKKAEAELRRMTEQKEKLERDLQEKTLAGATTADSEKYQLQVQALESEIENLSAQNTMLQKRMEENDQKNLAQLVESLKVENKRLVEKHSKLEESHKQVETECLKLMEEVEKLHHAEQQQPAVIKLEGLSDDDKVKELSQLLQENQNKIDQLVRNHASELRALKEKEEEKENEHKRQIASLNRDISELEGLIESKVFKEADLEEALDKERKMIKKLQMELQDLKEDLAMRSRYATVEEKKTTRLEFGKETELYCEICEIPGHDLLSCKAVTVEDDQPERPYCAICEEYGLHSTDKCQSQSEAF</sequence>
<gene>
    <name evidence="10" type="ORF">CU097_005082</name>
</gene>
<evidence type="ECO:0000256" key="6">
    <source>
        <dbReference type="ARBA" id="ARBA00023212"/>
    </source>
</evidence>
<evidence type="ECO:0000256" key="3">
    <source>
        <dbReference type="ARBA" id="ARBA00022701"/>
    </source>
</evidence>
<comment type="subcellular location">
    <subcellularLocation>
        <location evidence="1">Cytoplasm</location>
        <location evidence="1">Cytoskeleton</location>
    </subcellularLocation>
</comment>
<accession>A0A367J625</accession>
<name>A0A367J625_RHIAZ</name>